<evidence type="ECO:0000313" key="2">
    <source>
        <dbReference type="EMBL" id="VDK82144.1"/>
    </source>
</evidence>
<dbReference type="Proteomes" id="UP000281553">
    <property type="component" value="Unassembled WGS sequence"/>
</dbReference>
<protein>
    <submittedName>
        <fullName evidence="2">Uncharacterized protein</fullName>
    </submittedName>
</protein>
<name>A0A3P6UUZ7_DIBLA</name>
<feature type="region of interest" description="Disordered" evidence="1">
    <location>
        <begin position="1"/>
        <end position="20"/>
    </location>
</feature>
<evidence type="ECO:0000313" key="3">
    <source>
        <dbReference type="Proteomes" id="UP000281553"/>
    </source>
</evidence>
<accession>A0A3P6UUZ7</accession>
<organism evidence="2 3">
    <name type="scientific">Dibothriocephalus latus</name>
    <name type="common">Fish tapeworm</name>
    <name type="synonym">Diphyllobothrium latum</name>
    <dbReference type="NCBI Taxonomy" id="60516"/>
    <lineage>
        <taxon>Eukaryota</taxon>
        <taxon>Metazoa</taxon>
        <taxon>Spiralia</taxon>
        <taxon>Lophotrochozoa</taxon>
        <taxon>Platyhelminthes</taxon>
        <taxon>Cestoda</taxon>
        <taxon>Eucestoda</taxon>
        <taxon>Diphyllobothriidea</taxon>
        <taxon>Diphyllobothriidae</taxon>
        <taxon>Dibothriocephalus</taxon>
    </lineage>
</organism>
<gene>
    <name evidence="2" type="ORF">DILT_LOCUS3311</name>
</gene>
<dbReference type="OrthoDB" id="6287961at2759"/>
<feature type="compositionally biased region" description="Basic and acidic residues" evidence="1">
    <location>
        <begin position="1"/>
        <end position="10"/>
    </location>
</feature>
<reference evidence="2 3" key="1">
    <citation type="submission" date="2018-11" db="EMBL/GenBank/DDBJ databases">
        <authorList>
            <consortium name="Pathogen Informatics"/>
        </authorList>
    </citation>
    <scope>NUCLEOTIDE SEQUENCE [LARGE SCALE GENOMIC DNA]</scope>
</reference>
<dbReference type="EMBL" id="UYRU01043463">
    <property type="protein sequence ID" value="VDK82144.1"/>
    <property type="molecule type" value="Genomic_DNA"/>
</dbReference>
<feature type="compositionally biased region" description="Basic and acidic residues" evidence="1">
    <location>
        <begin position="242"/>
        <end position="256"/>
    </location>
</feature>
<sequence length="519" mass="58745">MQSEKSERRSPTPLSWAKQEGAVLVADAGEETTDVEEVIPTFEFEGFEERSHSIAAKWTPSIPVANLFNFVPEFIPFPADCDLETAPAIMKNMLHGRRELPECTIPPDDAAQGDFAPRALGTVNARGKILREFTQFTLCAYAWAFPTASFLFLCISLLSQNLVGSEYAAYAENLSESMSEVPFSDHVISIITKKKQKEDSKQKSKRRIEPIGLEAIRPSRPAIAQLDPLCEFDDTDLLPDSENPRDHIKSRSEMRKRTRTELLSKIRERVAAREEEKARLMSYIMNKTPVSPTGSSAEKSQKLMPTDEVKMVVSKLRAIYKDDRKLATVLVQALEKNEIAVKKLQSYVGTKDDFTGFMNSIFSPEWVFMFLTMFLGSEKAVLDCIDLLRSDSDDVVEVEAIRQKITNALKDYAIMEDFMDQFIPLVEMFAKILEPICNSLEEATALVRRLLANEETAMEKLEKITQTDRDELTLLLDSIRRCDTYQSSVLFEGIQMKVADIMVCLSITTHSCIYIYVTL</sequence>
<feature type="region of interest" description="Disordered" evidence="1">
    <location>
        <begin position="235"/>
        <end position="256"/>
    </location>
</feature>
<dbReference type="AlphaFoldDB" id="A0A3P6UUZ7"/>
<proteinExistence type="predicted"/>
<evidence type="ECO:0000256" key="1">
    <source>
        <dbReference type="SAM" id="MobiDB-lite"/>
    </source>
</evidence>
<keyword evidence="3" id="KW-1185">Reference proteome</keyword>